<dbReference type="RefSeq" id="WP_165232867.1">
    <property type="nucleotide sequence ID" value="NZ_CP049257.1"/>
</dbReference>
<evidence type="ECO:0000313" key="3">
    <source>
        <dbReference type="Proteomes" id="UP000502996"/>
    </source>
</evidence>
<dbReference type="EMBL" id="CP049257">
    <property type="protein sequence ID" value="QIG43404.1"/>
    <property type="molecule type" value="Genomic_DNA"/>
</dbReference>
<reference evidence="2 3" key="1">
    <citation type="submission" date="2020-02" db="EMBL/GenBank/DDBJ databases">
        <title>Full genome sequence of Nocardioides sp. R-3366.</title>
        <authorList>
            <person name="Im W.-T."/>
        </authorList>
    </citation>
    <scope>NUCLEOTIDE SEQUENCE [LARGE SCALE GENOMIC DNA]</scope>
    <source>
        <strain evidence="2 3">R-3366</strain>
    </source>
</reference>
<organism evidence="2 3">
    <name type="scientific">Nocardioides anomalus</name>
    <dbReference type="NCBI Taxonomy" id="2712223"/>
    <lineage>
        <taxon>Bacteria</taxon>
        <taxon>Bacillati</taxon>
        <taxon>Actinomycetota</taxon>
        <taxon>Actinomycetes</taxon>
        <taxon>Propionibacteriales</taxon>
        <taxon>Nocardioidaceae</taxon>
        <taxon>Nocardioides</taxon>
    </lineage>
</organism>
<dbReference type="Proteomes" id="UP000502996">
    <property type="component" value="Chromosome"/>
</dbReference>
<dbReference type="InterPro" id="IPR021417">
    <property type="entry name" value="DUF3060"/>
</dbReference>
<dbReference type="Pfam" id="PF11259">
    <property type="entry name" value="DUF3060"/>
    <property type="match status" value="1"/>
</dbReference>
<accession>A0A6G6WDU7</accession>
<sequence length="160" mass="16194">MTSRVPSVAGALALAVSALAIGSASPAHAEVTLDCAGGPVAITSSTESYVLTGACSTVRISASNVDVTLPGASRVEITGANVTVVSAGSLDVVTVREANNTVRAPRGGAATIKGANNTLRYDKLERLVIRGANNRATVRQGKTKVSVSGANNVVRVNRPR</sequence>
<name>A0A6G6WDU7_9ACTN</name>
<dbReference type="KEGG" id="nano:G5V58_12085"/>
<feature type="chain" id="PRO_5026089850" evidence="1">
    <location>
        <begin position="30"/>
        <end position="160"/>
    </location>
</feature>
<proteinExistence type="predicted"/>
<protein>
    <submittedName>
        <fullName evidence="2">DUF3060 domain-containing protein</fullName>
    </submittedName>
</protein>
<keyword evidence="3" id="KW-1185">Reference proteome</keyword>
<evidence type="ECO:0000256" key="1">
    <source>
        <dbReference type="SAM" id="SignalP"/>
    </source>
</evidence>
<gene>
    <name evidence="2" type="ORF">G5V58_12085</name>
</gene>
<keyword evidence="1" id="KW-0732">Signal</keyword>
<feature type="signal peptide" evidence="1">
    <location>
        <begin position="1"/>
        <end position="29"/>
    </location>
</feature>
<dbReference type="AlphaFoldDB" id="A0A6G6WDU7"/>
<evidence type="ECO:0000313" key="2">
    <source>
        <dbReference type="EMBL" id="QIG43404.1"/>
    </source>
</evidence>